<evidence type="ECO:0000259" key="1">
    <source>
        <dbReference type="Pfam" id="PF08909"/>
    </source>
</evidence>
<gene>
    <name evidence="2" type="ORF">AAW31_15165</name>
    <name evidence="3" type="ORF">BCL69_10215</name>
</gene>
<keyword evidence="4" id="KW-1185">Reference proteome</keyword>
<sequence length="156" mass="17901">MSKPDYQLSRNAFGRLVFLDKDQQLHEGIVPVRAFPITASDEGIALVNAHGQELAWIECLAELPEEFRILLETELANREFMPEIKHIDKVSSFVTPSTWWVKTDRGDTTFVLKGEEDIRRLSPTALLIADSNGINFLIRNRLLLDRHSARLLDRFL</sequence>
<organism evidence="2 4">
    <name type="scientific">Nitrosomonas communis</name>
    <dbReference type="NCBI Taxonomy" id="44574"/>
    <lineage>
        <taxon>Bacteria</taxon>
        <taxon>Pseudomonadati</taxon>
        <taxon>Pseudomonadota</taxon>
        <taxon>Betaproteobacteria</taxon>
        <taxon>Nitrosomonadales</taxon>
        <taxon>Nitrosomonadaceae</taxon>
        <taxon>Nitrosomonas</taxon>
    </lineage>
</organism>
<dbReference type="OrthoDB" id="212426at2"/>
<dbReference type="KEGG" id="nco:AAW31_15165"/>
<dbReference type="AlphaFoldDB" id="A0A0F7KEB5"/>
<accession>A0A0F7KEB5</accession>
<dbReference type="Proteomes" id="UP000034156">
    <property type="component" value="Chromosome"/>
</dbReference>
<dbReference type="EMBL" id="CP011451">
    <property type="protein sequence ID" value="AKH38840.1"/>
    <property type="molecule type" value="Genomic_DNA"/>
</dbReference>
<dbReference type="InterPro" id="IPR015005">
    <property type="entry name" value="DUF1854"/>
</dbReference>
<evidence type="ECO:0000313" key="4">
    <source>
        <dbReference type="Proteomes" id="UP000034156"/>
    </source>
</evidence>
<evidence type="ECO:0000313" key="3">
    <source>
        <dbReference type="EMBL" id="TYP88220.1"/>
    </source>
</evidence>
<dbReference type="RefSeq" id="WP_046850874.1">
    <property type="nucleotide sequence ID" value="NZ_CP011451.1"/>
</dbReference>
<dbReference type="PATRIC" id="fig|44574.3.peg.3670"/>
<proteinExistence type="predicted"/>
<protein>
    <submittedName>
        <fullName evidence="3">Uncharacterized protein DUF1854</fullName>
    </submittedName>
</protein>
<reference evidence="4" key="1">
    <citation type="submission" date="2015-05" db="EMBL/GenBank/DDBJ databases">
        <title>Draft genome of Nitrosomonas communis strain Nm2.</title>
        <authorList>
            <person name="Kozlowski J.A."/>
            <person name="Kits K.D."/>
            <person name="Stein L.Y."/>
        </authorList>
    </citation>
    <scope>NUCLEOTIDE SEQUENCE [LARGE SCALE GENOMIC DNA]</scope>
    <source>
        <strain evidence="4">Nm2</strain>
    </source>
</reference>
<reference evidence="3 5" key="3">
    <citation type="submission" date="2019-07" db="EMBL/GenBank/DDBJ databases">
        <title>Active sludge and wastewater microbial communities from Klosterneuburg, Austria.</title>
        <authorList>
            <person name="Wagner M."/>
        </authorList>
    </citation>
    <scope>NUCLEOTIDE SEQUENCE [LARGE SCALE GENOMIC DNA]</scope>
    <source>
        <strain evidence="3 5">Nm2</strain>
    </source>
</reference>
<dbReference type="Pfam" id="PF08909">
    <property type="entry name" value="DUF1854"/>
    <property type="match status" value="1"/>
</dbReference>
<dbReference type="EMBL" id="VNHT01000021">
    <property type="protein sequence ID" value="TYP88220.1"/>
    <property type="molecule type" value="Genomic_DNA"/>
</dbReference>
<reference evidence="2 4" key="2">
    <citation type="journal article" date="2016" name="Genome Announc.">
        <title>Genome Sequence of Nitrosomonas communis Strain Nm2, a Mesophilic Ammonia-Oxidizing Bacterium Isolated from Mediterranean Soil.</title>
        <authorList>
            <person name="Kozlowski J.A."/>
            <person name="Kits K.D."/>
            <person name="Stein L.Y."/>
        </authorList>
    </citation>
    <scope>NUCLEOTIDE SEQUENCE [LARGE SCALE GENOMIC DNA]</scope>
    <source>
        <strain evidence="2 4">Nm2</strain>
    </source>
</reference>
<name>A0A0F7KEB5_9PROT</name>
<dbReference type="Proteomes" id="UP000324176">
    <property type="component" value="Unassembled WGS sequence"/>
</dbReference>
<evidence type="ECO:0000313" key="5">
    <source>
        <dbReference type="Proteomes" id="UP000324176"/>
    </source>
</evidence>
<feature type="domain" description="DUF1854" evidence="1">
    <location>
        <begin position="26"/>
        <end position="155"/>
    </location>
</feature>
<evidence type="ECO:0000313" key="2">
    <source>
        <dbReference type="EMBL" id="AKH38840.1"/>
    </source>
</evidence>